<dbReference type="AlphaFoldDB" id="A0A3S1BRS6"/>
<keyword evidence="1" id="KW-0106">Calcium</keyword>
<dbReference type="PROSITE" id="PS50222">
    <property type="entry name" value="EF_HAND_2"/>
    <property type="match status" value="1"/>
</dbReference>
<dbReference type="SUPFAM" id="SSF47473">
    <property type="entry name" value="EF-hand"/>
    <property type="match status" value="1"/>
</dbReference>
<dbReference type="Gene3D" id="1.10.238.10">
    <property type="entry name" value="EF-hand"/>
    <property type="match status" value="1"/>
</dbReference>
<accession>A0A3S1BRS6</accession>
<dbReference type="GO" id="GO:0005509">
    <property type="term" value="F:calcium ion binding"/>
    <property type="evidence" value="ECO:0007669"/>
    <property type="project" value="InterPro"/>
</dbReference>
<name>A0A3S1BRS6_ELYCH</name>
<dbReference type="EMBL" id="RQTK01000043">
    <property type="protein sequence ID" value="RUS89968.1"/>
    <property type="molecule type" value="Genomic_DNA"/>
</dbReference>
<comment type="caution">
    <text evidence="5">The sequence shown here is derived from an EMBL/GenBank/DDBJ whole genome shotgun (WGS) entry which is preliminary data.</text>
</comment>
<sequence length="231" mass="25743">MLKSLSKYWYLLLLLCLTMVASAFYLPPSALSSLPSSPSSSSLSSQIPSSSNSVYQLSPSIYSSLKSSRMPSSSSLLRRGSLPLLSRQERNARDLSSSGEREPFGIAPSDWSSSPSSSSSLSSSSSSKESSSASSSSLYSSLSSQTALSRVRRRTRSRLSAYRHYSPRYRNANKRSRRLRTNFYKVLRNHARYRSEQAAVERLFKLFDISDDNVIERDEFRAALELMGIIS</sequence>
<reference evidence="5 6" key="1">
    <citation type="submission" date="2019-01" db="EMBL/GenBank/DDBJ databases">
        <title>A draft genome assembly of the solar-powered sea slug Elysia chlorotica.</title>
        <authorList>
            <person name="Cai H."/>
            <person name="Li Q."/>
            <person name="Fang X."/>
            <person name="Li J."/>
            <person name="Curtis N.E."/>
            <person name="Altenburger A."/>
            <person name="Shibata T."/>
            <person name="Feng M."/>
            <person name="Maeda T."/>
            <person name="Schwartz J.A."/>
            <person name="Shigenobu S."/>
            <person name="Lundholm N."/>
            <person name="Nishiyama T."/>
            <person name="Yang H."/>
            <person name="Hasebe M."/>
            <person name="Li S."/>
            <person name="Pierce S.K."/>
            <person name="Wang J."/>
        </authorList>
    </citation>
    <scope>NUCLEOTIDE SEQUENCE [LARGE SCALE GENOMIC DNA]</scope>
    <source>
        <strain evidence="5">EC2010</strain>
        <tissue evidence="5">Whole organism of an adult</tissue>
    </source>
</reference>
<evidence type="ECO:0000313" key="6">
    <source>
        <dbReference type="Proteomes" id="UP000271974"/>
    </source>
</evidence>
<evidence type="ECO:0000259" key="4">
    <source>
        <dbReference type="PROSITE" id="PS50222"/>
    </source>
</evidence>
<dbReference type="OrthoDB" id="6054703at2759"/>
<feature type="compositionally biased region" description="Basic and acidic residues" evidence="2">
    <location>
        <begin position="87"/>
        <end position="103"/>
    </location>
</feature>
<organism evidence="5 6">
    <name type="scientific">Elysia chlorotica</name>
    <name type="common">Eastern emerald elysia</name>
    <name type="synonym">Sea slug</name>
    <dbReference type="NCBI Taxonomy" id="188477"/>
    <lineage>
        <taxon>Eukaryota</taxon>
        <taxon>Metazoa</taxon>
        <taxon>Spiralia</taxon>
        <taxon>Lophotrochozoa</taxon>
        <taxon>Mollusca</taxon>
        <taxon>Gastropoda</taxon>
        <taxon>Heterobranchia</taxon>
        <taxon>Euthyneura</taxon>
        <taxon>Panpulmonata</taxon>
        <taxon>Sacoglossa</taxon>
        <taxon>Placobranchoidea</taxon>
        <taxon>Plakobranchidae</taxon>
        <taxon>Elysia</taxon>
    </lineage>
</organism>
<keyword evidence="6" id="KW-1185">Reference proteome</keyword>
<evidence type="ECO:0000256" key="1">
    <source>
        <dbReference type="ARBA" id="ARBA00022837"/>
    </source>
</evidence>
<evidence type="ECO:0000256" key="3">
    <source>
        <dbReference type="SAM" id="SignalP"/>
    </source>
</evidence>
<feature type="signal peptide" evidence="3">
    <location>
        <begin position="1"/>
        <end position="23"/>
    </location>
</feature>
<dbReference type="Proteomes" id="UP000271974">
    <property type="component" value="Unassembled WGS sequence"/>
</dbReference>
<dbReference type="InterPro" id="IPR011992">
    <property type="entry name" value="EF-hand-dom_pair"/>
</dbReference>
<feature type="region of interest" description="Disordered" evidence="2">
    <location>
        <begin position="87"/>
        <end position="137"/>
    </location>
</feature>
<evidence type="ECO:0000313" key="5">
    <source>
        <dbReference type="EMBL" id="RUS89968.1"/>
    </source>
</evidence>
<feature type="compositionally biased region" description="Low complexity" evidence="2">
    <location>
        <begin position="109"/>
        <end position="137"/>
    </location>
</feature>
<protein>
    <recommendedName>
        <fullName evidence="4">EF-hand domain-containing protein</fullName>
    </recommendedName>
</protein>
<evidence type="ECO:0000256" key="2">
    <source>
        <dbReference type="SAM" id="MobiDB-lite"/>
    </source>
</evidence>
<dbReference type="InterPro" id="IPR018247">
    <property type="entry name" value="EF_Hand_1_Ca_BS"/>
</dbReference>
<feature type="domain" description="EF-hand" evidence="4">
    <location>
        <begin position="195"/>
        <end position="230"/>
    </location>
</feature>
<dbReference type="InterPro" id="IPR002048">
    <property type="entry name" value="EF_hand_dom"/>
</dbReference>
<dbReference type="PROSITE" id="PS00018">
    <property type="entry name" value="EF_HAND_1"/>
    <property type="match status" value="1"/>
</dbReference>
<proteinExistence type="predicted"/>
<keyword evidence="3" id="KW-0732">Signal</keyword>
<feature type="chain" id="PRO_5018601481" description="EF-hand domain-containing protein" evidence="3">
    <location>
        <begin position="24"/>
        <end position="231"/>
    </location>
</feature>
<gene>
    <name evidence="5" type="ORF">EGW08_002235</name>
</gene>